<proteinExistence type="predicted"/>
<sequence>MADNQNLRVAQRFGNKETCIAAVQICRANYHTNPATGIFAGRLLHCTGTFSLKIKRGSMNLRVR</sequence>
<organism evidence="1 2">
    <name type="scientific">Mesorhizobium ciceri biovar biserrulae (strain HAMBI 2942 / LMG 23838 / WSM1271)</name>
    <dbReference type="NCBI Taxonomy" id="765698"/>
    <lineage>
        <taxon>Bacteria</taxon>
        <taxon>Pseudomonadati</taxon>
        <taxon>Pseudomonadota</taxon>
        <taxon>Alphaproteobacteria</taxon>
        <taxon>Hyphomicrobiales</taxon>
        <taxon>Phyllobacteriaceae</taxon>
        <taxon>Mesorhizobium</taxon>
    </lineage>
</organism>
<gene>
    <name evidence="1" type="ordered locus">Mesci_5120</name>
</gene>
<dbReference type="OrthoDB" id="9861102at2"/>
<dbReference type="EMBL" id="CP002447">
    <property type="protein sequence ID" value="ADV14220.1"/>
    <property type="molecule type" value="Genomic_DNA"/>
</dbReference>
<dbReference type="AlphaFoldDB" id="E8T962"/>
<evidence type="ECO:0000313" key="2">
    <source>
        <dbReference type="Proteomes" id="UP000007471"/>
    </source>
</evidence>
<name>E8T962_MESCW</name>
<dbReference type="Proteomes" id="UP000007471">
    <property type="component" value="Chromosome"/>
</dbReference>
<accession>E8T962</accession>
<protein>
    <submittedName>
        <fullName evidence="1">Uncharacterized protein</fullName>
    </submittedName>
</protein>
<dbReference type="KEGG" id="mci:Mesci_5120"/>
<dbReference type="HOGENOM" id="CLU_2862611_0_0_5"/>
<reference evidence="2" key="1">
    <citation type="submission" date="2011-01" db="EMBL/GenBank/DDBJ databases">
        <title>Complete sequence of chromosome of Mesorhizobium ciceri bv. biserrulae WSM1271.</title>
        <authorList>
            <person name="Lucas S."/>
            <person name="Copeland A."/>
            <person name="Lapidus A."/>
            <person name="Cheng J.-F."/>
            <person name="Goodwin L."/>
            <person name="Pitluck S."/>
            <person name="Teshima H."/>
            <person name="Detter J.C."/>
            <person name="Han C."/>
            <person name="Tapia R."/>
            <person name="Land M."/>
            <person name="Hauser L."/>
            <person name="Kyrpides N."/>
            <person name="Ivanova N."/>
            <person name="Nandasena K."/>
            <person name="Reeve W.G."/>
            <person name="Howieson J.G."/>
            <person name="O'Hara G."/>
            <person name="Tiwari R.P."/>
            <person name="Woyke T."/>
        </authorList>
    </citation>
    <scope>NUCLEOTIDE SEQUENCE [LARGE SCALE GENOMIC DNA]</scope>
    <source>
        <strain evidence="2">HAMBI 2942 / LMG 23838 / WSM1271</strain>
    </source>
</reference>
<evidence type="ECO:0000313" key="1">
    <source>
        <dbReference type="EMBL" id="ADV14220.1"/>
    </source>
</evidence>